<reference evidence="2" key="1">
    <citation type="submission" date="2022-12" db="EMBL/GenBank/DDBJ databases">
        <authorList>
            <person name="Ruckert C."/>
            <person name="Busche T."/>
            <person name="Kalinowski J."/>
            <person name="Wittmann C."/>
        </authorList>
    </citation>
    <scope>NUCLEOTIDE SEQUENCE</scope>
    <source>
        <strain evidence="2">DSM 40467</strain>
    </source>
</reference>
<name>A0ABY7KKL3_9ACTN</name>
<evidence type="ECO:0000313" key="2">
    <source>
        <dbReference type="EMBL" id="WAZ25080.1"/>
    </source>
</evidence>
<dbReference type="Gene3D" id="3.40.50.150">
    <property type="entry name" value="Vaccinia Virus protein VP39"/>
    <property type="match status" value="1"/>
</dbReference>
<dbReference type="RefSeq" id="WP_269662565.1">
    <property type="nucleotide sequence ID" value="NZ_CP114413.1"/>
</dbReference>
<dbReference type="Pfam" id="PF08241">
    <property type="entry name" value="Methyltransf_11"/>
    <property type="match status" value="1"/>
</dbReference>
<keyword evidence="3" id="KW-1185">Reference proteome</keyword>
<dbReference type="PANTHER" id="PTHR43591">
    <property type="entry name" value="METHYLTRANSFERASE"/>
    <property type="match status" value="1"/>
</dbReference>
<dbReference type="GO" id="GO:0032259">
    <property type="term" value="P:methylation"/>
    <property type="evidence" value="ECO:0007669"/>
    <property type="project" value="UniProtKB-KW"/>
</dbReference>
<organism evidence="2 3">
    <name type="scientific">Streptomyces cinnabarinus</name>
    <dbReference type="NCBI Taxonomy" id="67287"/>
    <lineage>
        <taxon>Bacteria</taxon>
        <taxon>Bacillati</taxon>
        <taxon>Actinomycetota</taxon>
        <taxon>Actinomycetes</taxon>
        <taxon>Kitasatosporales</taxon>
        <taxon>Streptomycetaceae</taxon>
        <taxon>Streptomyces</taxon>
    </lineage>
</organism>
<dbReference type="CDD" id="cd02440">
    <property type="entry name" value="AdoMet_MTases"/>
    <property type="match status" value="1"/>
</dbReference>
<proteinExistence type="predicted"/>
<dbReference type="SUPFAM" id="SSF53335">
    <property type="entry name" value="S-adenosyl-L-methionine-dependent methyltransferases"/>
    <property type="match status" value="1"/>
</dbReference>
<accession>A0ABY7KKL3</accession>
<dbReference type="EMBL" id="CP114413">
    <property type="protein sequence ID" value="WAZ25080.1"/>
    <property type="molecule type" value="Genomic_DNA"/>
</dbReference>
<evidence type="ECO:0000313" key="3">
    <source>
        <dbReference type="Proteomes" id="UP001164439"/>
    </source>
</evidence>
<keyword evidence="2" id="KW-0808">Transferase</keyword>
<gene>
    <name evidence="2" type="ORF">STRCI_006549</name>
</gene>
<evidence type="ECO:0000259" key="1">
    <source>
        <dbReference type="Pfam" id="PF08241"/>
    </source>
</evidence>
<dbReference type="InterPro" id="IPR013216">
    <property type="entry name" value="Methyltransf_11"/>
</dbReference>
<protein>
    <submittedName>
        <fullName evidence="2">Methyltransferase domain-containing protein</fullName>
    </submittedName>
</protein>
<dbReference type="InterPro" id="IPR029063">
    <property type="entry name" value="SAM-dependent_MTases_sf"/>
</dbReference>
<dbReference type="Proteomes" id="UP001164439">
    <property type="component" value="Chromosome"/>
</dbReference>
<dbReference type="GO" id="GO:0008168">
    <property type="term" value="F:methyltransferase activity"/>
    <property type="evidence" value="ECO:0007669"/>
    <property type="project" value="UniProtKB-KW"/>
</dbReference>
<sequence length="265" mass="28639">MPASETLSSRRFDKIANNFATSEVHKSSPTMAALHETLGPQTGSAICDVACGAGHLALSFAEDYPARLVGVDPAPSMLESFRGLAAERQVTVETAQAVAEELPFPDASFDLVVSRLAPHHFQDMPKAVGEMTRLLRPGGRLAVIDLEGHTDPVFDALNHELEILHDPTHVRSYTLDEWVEFFQGAGLNVPVARGGQAESRTGVPVKRWCEIASSGAEAEAAIRRRLAEAPEAHRAALGIRQEGEEFFIPVRTCMLIGVKPLSGVR</sequence>
<keyword evidence="2" id="KW-0489">Methyltransferase</keyword>
<feature type="domain" description="Methyltransferase type 11" evidence="1">
    <location>
        <begin position="48"/>
        <end position="142"/>
    </location>
</feature>